<dbReference type="EMBL" id="JARYMX010000004">
    <property type="protein sequence ID" value="KAJ9553588.1"/>
    <property type="molecule type" value="Genomic_DNA"/>
</dbReference>
<dbReference type="Pfam" id="PF13962">
    <property type="entry name" value="PGG"/>
    <property type="match status" value="1"/>
</dbReference>
<evidence type="ECO:0000259" key="2">
    <source>
        <dbReference type="Pfam" id="PF13962"/>
    </source>
</evidence>
<dbReference type="InterPro" id="IPR026961">
    <property type="entry name" value="PGG_dom"/>
</dbReference>
<dbReference type="InterPro" id="IPR036770">
    <property type="entry name" value="Ankyrin_rpt-contain_sf"/>
</dbReference>
<feature type="domain" description="PGG" evidence="2">
    <location>
        <begin position="432"/>
        <end position="538"/>
    </location>
</feature>
<feature type="transmembrane region" description="Helical" evidence="1">
    <location>
        <begin position="546"/>
        <end position="571"/>
    </location>
</feature>
<keyword evidence="1" id="KW-0472">Membrane</keyword>
<dbReference type="Gene3D" id="1.25.40.20">
    <property type="entry name" value="Ankyrin repeat-containing domain"/>
    <property type="match status" value="2"/>
</dbReference>
<dbReference type="SMART" id="SM00248">
    <property type="entry name" value="ANK"/>
    <property type="match status" value="5"/>
</dbReference>
<dbReference type="PANTHER" id="PTHR24177:SF443">
    <property type="entry name" value="PGG DOMAIN-CONTAINING PROTEIN"/>
    <property type="match status" value="1"/>
</dbReference>
<keyword evidence="4" id="KW-1185">Reference proteome</keyword>
<comment type="caution">
    <text evidence="3">The sequence shown here is derived from an EMBL/GenBank/DDBJ whole genome shotgun (WGS) entry which is preliminary data.</text>
</comment>
<accession>A0AA38T392</accession>
<proteinExistence type="predicted"/>
<sequence>MPQIPWTMEKQIYPVEIYLSRADYYNICVPLYEASITGNWEAAKAILDQQPKLVGFAITETYETALHAASLAEETKRAERFVENLVNLMTVEELELQDSSYNTAFCIAAKAGNIKMIKVMLQKNPNLLNIRGSNKMMPLYMSALFGKYETTKYLYALSDNMAGDFWTPKYRDWVLESCVECDFFDVALKVMEKHPQLASNGSALEILARKPDAIFDRVQPKLLIRIKNSIFRIMNLKVGLAEEDSDALKLLTIIWNEITMLSKVEIDNILRGPGVSISQDGRTQTIYPSRILFVAAEMGNTRFVIKLLQAHPHLIVSRDDELHTIFHVAVMNRQCDIHNLLYEIGAQKDLILPLRDKDGNNMLHLLGKTSVKMRSKTLGASLLMQRELLWFKEIETMMHPALRQSRNDAGQTPYELFSEENKDLVVQGLKWMKDCMVVATLIVTVAFAVAFTVPGGYDQERGIPVFIHGSSFLVFVIADAISLFCSSTSLLVFLSILTSRHGQHDFIYALPNKLMIGLLTLLISVVAMMITFSASFFVLYDNGLKWVPILIATFAAMPVFVFSLLQIPLLVDIFRSMYDSRYLFKRNGHMLYNRT</sequence>
<name>A0AA38T392_9ASTR</name>
<dbReference type="AlphaFoldDB" id="A0AA38T392"/>
<reference evidence="3" key="1">
    <citation type="submission" date="2023-03" db="EMBL/GenBank/DDBJ databases">
        <title>Chromosome-scale reference genome and RAD-based genetic map of yellow starthistle (Centaurea solstitialis) reveal putative structural variation and QTLs associated with invader traits.</title>
        <authorList>
            <person name="Reatini B."/>
            <person name="Cang F.A."/>
            <person name="Jiang Q."/>
            <person name="Mckibben M.T.W."/>
            <person name="Barker M.S."/>
            <person name="Rieseberg L.H."/>
            <person name="Dlugosch K.M."/>
        </authorList>
    </citation>
    <scope>NUCLEOTIDE SEQUENCE</scope>
    <source>
        <strain evidence="3">CAN-66</strain>
        <tissue evidence="3">Leaf</tissue>
    </source>
</reference>
<dbReference type="PANTHER" id="PTHR24177">
    <property type="entry name" value="CASKIN"/>
    <property type="match status" value="1"/>
</dbReference>
<evidence type="ECO:0000256" key="1">
    <source>
        <dbReference type="SAM" id="Phobius"/>
    </source>
</evidence>
<feature type="transmembrane region" description="Helical" evidence="1">
    <location>
        <begin position="435"/>
        <end position="453"/>
    </location>
</feature>
<keyword evidence="1" id="KW-1133">Transmembrane helix</keyword>
<gene>
    <name evidence="3" type="ORF">OSB04_017633</name>
</gene>
<feature type="transmembrane region" description="Helical" evidence="1">
    <location>
        <begin position="518"/>
        <end position="540"/>
    </location>
</feature>
<evidence type="ECO:0000313" key="3">
    <source>
        <dbReference type="EMBL" id="KAJ9553588.1"/>
    </source>
</evidence>
<dbReference type="InterPro" id="IPR002110">
    <property type="entry name" value="Ankyrin_rpt"/>
</dbReference>
<keyword evidence="1" id="KW-0812">Transmembrane</keyword>
<dbReference type="Proteomes" id="UP001172457">
    <property type="component" value="Chromosome 4"/>
</dbReference>
<dbReference type="SUPFAM" id="SSF48403">
    <property type="entry name" value="Ankyrin repeat"/>
    <property type="match status" value="1"/>
</dbReference>
<organism evidence="3 4">
    <name type="scientific">Centaurea solstitialis</name>
    <name type="common">yellow star-thistle</name>
    <dbReference type="NCBI Taxonomy" id="347529"/>
    <lineage>
        <taxon>Eukaryota</taxon>
        <taxon>Viridiplantae</taxon>
        <taxon>Streptophyta</taxon>
        <taxon>Embryophyta</taxon>
        <taxon>Tracheophyta</taxon>
        <taxon>Spermatophyta</taxon>
        <taxon>Magnoliopsida</taxon>
        <taxon>eudicotyledons</taxon>
        <taxon>Gunneridae</taxon>
        <taxon>Pentapetalae</taxon>
        <taxon>asterids</taxon>
        <taxon>campanulids</taxon>
        <taxon>Asterales</taxon>
        <taxon>Asteraceae</taxon>
        <taxon>Carduoideae</taxon>
        <taxon>Cardueae</taxon>
        <taxon>Centaureinae</taxon>
        <taxon>Centaurea</taxon>
    </lineage>
</organism>
<protein>
    <recommendedName>
        <fullName evidence="2">PGG domain-containing protein</fullName>
    </recommendedName>
</protein>
<dbReference type="GO" id="GO:0016020">
    <property type="term" value="C:membrane"/>
    <property type="evidence" value="ECO:0007669"/>
    <property type="project" value="TreeGrafter"/>
</dbReference>
<evidence type="ECO:0000313" key="4">
    <source>
        <dbReference type="Proteomes" id="UP001172457"/>
    </source>
</evidence>
<feature type="transmembrane region" description="Helical" evidence="1">
    <location>
        <begin position="473"/>
        <end position="497"/>
    </location>
</feature>